<dbReference type="PANTHER" id="PTHR43243:SF4">
    <property type="entry name" value="CATIONIC AMINO ACID TRANSPORTER 4"/>
    <property type="match status" value="1"/>
</dbReference>
<keyword evidence="2" id="KW-0812">Transmembrane</keyword>
<keyword evidence="2" id="KW-0472">Membrane</keyword>
<evidence type="ECO:0000313" key="4">
    <source>
        <dbReference type="Proteomes" id="UP000050794"/>
    </source>
</evidence>
<feature type="transmembrane region" description="Helical" evidence="2">
    <location>
        <begin position="45"/>
        <end position="69"/>
    </location>
</feature>
<accession>A0A183U4V2</accession>
<dbReference type="WBParaSite" id="TCNE_0000352201-mRNA-1">
    <property type="protein sequence ID" value="TCNE_0000352201-mRNA-1"/>
    <property type="gene ID" value="TCNE_0000352201"/>
</dbReference>
<sequence>MSIVTAAYILMSAALTLMVPFREVNPAAAFSDAFASRGAEWAKCVVAVGALSGMTTSLDFIHIVVLSAAKTDE</sequence>
<dbReference type="AlphaFoldDB" id="A0A183U4V2"/>
<dbReference type="GO" id="GO:0005886">
    <property type="term" value="C:plasma membrane"/>
    <property type="evidence" value="ECO:0007669"/>
    <property type="project" value="TreeGrafter"/>
</dbReference>
<dbReference type="GO" id="GO:0015171">
    <property type="term" value="F:amino acid transmembrane transporter activity"/>
    <property type="evidence" value="ECO:0007669"/>
    <property type="project" value="TreeGrafter"/>
</dbReference>
<name>A0A183U4V2_TOXCA</name>
<keyword evidence="1" id="KW-0813">Transport</keyword>
<proteinExistence type="predicted"/>
<dbReference type="PANTHER" id="PTHR43243">
    <property type="entry name" value="INNER MEMBRANE TRANSPORTER YGJI-RELATED"/>
    <property type="match status" value="1"/>
</dbReference>
<reference evidence="5" key="1">
    <citation type="submission" date="2016-06" db="UniProtKB">
        <authorList>
            <consortium name="WormBaseParasite"/>
        </authorList>
    </citation>
    <scope>IDENTIFICATION</scope>
</reference>
<evidence type="ECO:0000313" key="3">
    <source>
        <dbReference type="EMBL" id="VDM29239.1"/>
    </source>
</evidence>
<dbReference type="EMBL" id="UYWY01004583">
    <property type="protein sequence ID" value="VDM29239.1"/>
    <property type="molecule type" value="Genomic_DNA"/>
</dbReference>
<keyword evidence="4" id="KW-1185">Reference proteome</keyword>
<dbReference type="Gene3D" id="1.20.1740.10">
    <property type="entry name" value="Amino acid/polyamine transporter I"/>
    <property type="match status" value="1"/>
</dbReference>
<reference evidence="3 4" key="2">
    <citation type="submission" date="2018-11" db="EMBL/GenBank/DDBJ databases">
        <authorList>
            <consortium name="Pathogen Informatics"/>
        </authorList>
    </citation>
    <scope>NUCLEOTIDE SEQUENCE [LARGE SCALE GENOMIC DNA]</scope>
</reference>
<evidence type="ECO:0000256" key="2">
    <source>
        <dbReference type="SAM" id="Phobius"/>
    </source>
</evidence>
<evidence type="ECO:0000313" key="5">
    <source>
        <dbReference type="WBParaSite" id="TCNE_0000352201-mRNA-1"/>
    </source>
</evidence>
<organism evidence="4 5">
    <name type="scientific">Toxocara canis</name>
    <name type="common">Canine roundworm</name>
    <dbReference type="NCBI Taxonomy" id="6265"/>
    <lineage>
        <taxon>Eukaryota</taxon>
        <taxon>Metazoa</taxon>
        <taxon>Ecdysozoa</taxon>
        <taxon>Nematoda</taxon>
        <taxon>Chromadorea</taxon>
        <taxon>Rhabditida</taxon>
        <taxon>Spirurina</taxon>
        <taxon>Ascaridomorpha</taxon>
        <taxon>Ascaridoidea</taxon>
        <taxon>Toxocaridae</taxon>
        <taxon>Toxocara</taxon>
    </lineage>
</organism>
<protein>
    <submittedName>
        <fullName evidence="5">Aa_trans domain-containing protein</fullName>
    </submittedName>
</protein>
<dbReference type="Proteomes" id="UP000050794">
    <property type="component" value="Unassembled WGS sequence"/>
</dbReference>
<keyword evidence="2" id="KW-1133">Transmembrane helix</keyword>
<evidence type="ECO:0000256" key="1">
    <source>
        <dbReference type="ARBA" id="ARBA00022448"/>
    </source>
</evidence>
<gene>
    <name evidence="3" type="ORF">TCNE_LOCUS3522</name>
</gene>